<dbReference type="PANTHER" id="PTHR31099">
    <property type="entry name" value="OS06G0165300 PROTEIN"/>
    <property type="match status" value="1"/>
</dbReference>
<organism evidence="5">
    <name type="scientific">Fagus sylvatica</name>
    <name type="common">Beechnut</name>
    <dbReference type="NCBI Taxonomy" id="28930"/>
    <lineage>
        <taxon>Eukaryota</taxon>
        <taxon>Viridiplantae</taxon>
        <taxon>Streptophyta</taxon>
        <taxon>Embryophyta</taxon>
        <taxon>Tracheophyta</taxon>
        <taxon>Spermatophyta</taxon>
        <taxon>Magnoliopsida</taxon>
        <taxon>eudicotyledons</taxon>
        <taxon>Gunneridae</taxon>
        <taxon>Pentapetalae</taxon>
        <taxon>rosids</taxon>
        <taxon>fabids</taxon>
        <taxon>Fagales</taxon>
        <taxon>Fagaceae</taxon>
        <taxon>Fagus</taxon>
    </lineage>
</organism>
<dbReference type="EMBL" id="OIVN01001949">
    <property type="protein sequence ID" value="SPC99225.1"/>
    <property type="molecule type" value="Genomic_DNA"/>
</dbReference>
<dbReference type="InterPro" id="IPR007321">
    <property type="entry name" value="Transposase_28"/>
</dbReference>
<evidence type="ECO:0000259" key="4">
    <source>
        <dbReference type="Pfam" id="PF04195"/>
    </source>
</evidence>
<feature type="region of interest" description="Disordered" evidence="2">
    <location>
        <begin position="591"/>
        <end position="612"/>
    </location>
</feature>
<keyword evidence="3" id="KW-0812">Transmembrane</keyword>
<feature type="region of interest" description="Disordered" evidence="2">
    <location>
        <begin position="248"/>
        <end position="297"/>
    </location>
</feature>
<evidence type="ECO:0000256" key="2">
    <source>
        <dbReference type="SAM" id="MobiDB-lite"/>
    </source>
</evidence>
<proteinExistence type="predicted"/>
<sequence length="950" mass="105910">MCWGKAWVQCTGALDPLGFCHVSNFVQFLYMWQHLNGSSATVHWTQAIPHVLLRLSLSNPRLHRRPRNFQAYLFQHCRTATLPNLLLVSDVAVKSVDGSQSSRELEDLQETREVSAVLGDAKAFLLTLKVVTPFLGECQKYPLQLPPYFEVVRLDDLRNTKGPGLGGKFHPLPSLSSVAIIGWDGFDFVETRVAPGMGTVPCVFSFSTFSESCSFRGIFAQAIRVLLGGSFSGDSFSTGTSSRVFMAPNVDDSLESPSSGERYSPVPLSGSEDFGSRGRSSETTESSTSDSLPQEVKLTIPGRDLNKPFIAEEVPSKLVEKDIGRLRSRFQIPENIVIRLPENGEWACTSNGEDVALYEDSLVAGLRLPFRPFERGLLHRLGLAPSQLNPNAWRLVVGLQVLWRMAHEGEHDMTVEEFLFLYKLTYMPSTPGIWAFTCHKGSPRLIPRVPKSNRSWKPKFFFLCGENWEFSPEEAIGEDPCGIRRPWGIPPADAFRRPSLSQRLKENLSAVVDFQKERAVQLADLLSPFTLAQWSLGPEPSEEVKKAIKSYNLRMTTRAERKRLMEAAQNLDDLPDASALFPKKAKSGKKVIMEKGASSKKGGTQDKPLPAAKTKMPEKIHVYHEIPPSPIAASKGKGVAAGDIQPTIYNSTSRAMDKVNKMYEKVDLEVYDHIEDMDLLRISIQDSLKAAGQMFILGNRLRSSARDLTKLKVELEEAKAQTLAHQEAAEVLNAERGTLRSQVKRLEADLKKKDARLADLGKERDDLLKKAETFQEEVANARETAVTDFKASEDFNDATRRYYVAGFEHFRKRAAQAFGEVVNWKMVKIFDDEETTAMEEDSGEEEEGDDVQSRERAVVPTDVPSTPPNGDEGNNPVAGPEGGQAIQVDDPGYPRGRPGCSSSNWWRYAIVLILVTLIQTFCVRCFFFFCQQCSLNKVMFTPSGRGVAHI</sequence>
<evidence type="ECO:0000256" key="1">
    <source>
        <dbReference type="SAM" id="Coils"/>
    </source>
</evidence>
<feature type="region of interest" description="Disordered" evidence="2">
    <location>
        <begin position="835"/>
        <end position="893"/>
    </location>
</feature>
<keyword evidence="3" id="KW-1133">Transmembrane helix</keyword>
<feature type="domain" description="Transposase (putative) gypsy type" evidence="4">
    <location>
        <begin position="358"/>
        <end position="423"/>
    </location>
</feature>
<dbReference type="AlphaFoldDB" id="A0A2N9GI62"/>
<protein>
    <recommendedName>
        <fullName evidence="4">Transposase (putative) gypsy type domain-containing protein</fullName>
    </recommendedName>
</protein>
<feature type="coiled-coil region" evidence="1">
    <location>
        <begin position="701"/>
        <end position="784"/>
    </location>
</feature>
<keyword evidence="3" id="KW-0472">Membrane</keyword>
<gene>
    <name evidence="5" type="ORF">FSB_LOCUS27107</name>
</gene>
<keyword evidence="1" id="KW-0175">Coiled coil</keyword>
<feature type="compositionally biased region" description="Acidic residues" evidence="2">
    <location>
        <begin position="835"/>
        <end position="850"/>
    </location>
</feature>
<evidence type="ECO:0000256" key="3">
    <source>
        <dbReference type="SAM" id="Phobius"/>
    </source>
</evidence>
<dbReference type="PANTHER" id="PTHR31099:SF49">
    <property type="entry name" value="MYOSIN HEAVY CHAIN-LIKE PROTEIN"/>
    <property type="match status" value="1"/>
</dbReference>
<feature type="transmembrane region" description="Helical" evidence="3">
    <location>
        <begin position="905"/>
        <end position="929"/>
    </location>
</feature>
<evidence type="ECO:0000313" key="5">
    <source>
        <dbReference type="EMBL" id="SPC99225.1"/>
    </source>
</evidence>
<name>A0A2N9GI62_FAGSY</name>
<reference evidence="5" key="1">
    <citation type="submission" date="2018-02" db="EMBL/GenBank/DDBJ databases">
        <authorList>
            <person name="Cohen D.B."/>
            <person name="Kent A.D."/>
        </authorList>
    </citation>
    <scope>NUCLEOTIDE SEQUENCE</scope>
</reference>
<dbReference type="Pfam" id="PF04195">
    <property type="entry name" value="Transposase_28"/>
    <property type="match status" value="1"/>
</dbReference>
<accession>A0A2N9GI62</accession>